<evidence type="ECO:0000313" key="2">
    <source>
        <dbReference type="EMBL" id="RKP00319.1"/>
    </source>
</evidence>
<evidence type="ECO:0000256" key="1">
    <source>
        <dbReference type="SAM" id="SignalP"/>
    </source>
</evidence>
<keyword evidence="1" id="KW-0732">Signal</keyword>
<feature type="signal peptide" evidence="1">
    <location>
        <begin position="1"/>
        <end position="23"/>
    </location>
</feature>
<dbReference type="AlphaFoldDB" id="A0A4V1IUE9"/>
<keyword evidence="3" id="KW-1185">Reference proteome</keyword>
<name>A0A4V1IUE9_9FUNG</name>
<protein>
    <submittedName>
        <fullName evidence="2">Uncharacterized protein</fullName>
    </submittedName>
</protein>
<sequence>MGYFRGIFAGVAVIALGAAGIQAIKPNQARTAEEIKGFNPDPRAQELQRHQQMLRDKAMEHALSDRPVWDVYNRGR</sequence>
<reference evidence="3" key="1">
    <citation type="journal article" date="2018" name="Nat. Microbiol.">
        <title>Leveraging single-cell genomics to expand the fungal tree of life.</title>
        <authorList>
            <person name="Ahrendt S.R."/>
            <person name="Quandt C.A."/>
            <person name="Ciobanu D."/>
            <person name="Clum A."/>
            <person name="Salamov A."/>
            <person name="Andreopoulos B."/>
            <person name="Cheng J.F."/>
            <person name="Woyke T."/>
            <person name="Pelin A."/>
            <person name="Henrissat B."/>
            <person name="Reynolds N.K."/>
            <person name="Benny G.L."/>
            <person name="Smith M.E."/>
            <person name="James T.Y."/>
            <person name="Grigoriev I.V."/>
        </authorList>
    </citation>
    <scope>NUCLEOTIDE SEQUENCE [LARGE SCALE GENOMIC DNA]</scope>
    <source>
        <strain evidence="3">ATCC 52028</strain>
    </source>
</reference>
<dbReference type="Proteomes" id="UP000274922">
    <property type="component" value="Unassembled WGS sequence"/>
</dbReference>
<proteinExistence type="predicted"/>
<gene>
    <name evidence="2" type="ORF">CXG81DRAFT_26974</name>
</gene>
<dbReference type="EMBL" id="ML014223">
    <property type="protein sequence ID" value="RKP00319.1"/>
    <property type="molecule type" value="Genomic_DNA"/>
</dbReference>
<feature type="chain" id="PRO_5020205185" evidence="1">
    <location>
        <begin position="24"/>
        <end position="76"/>
    </location>
</feature>
<evidence type="ECO:0000313" key="3">
    <source>
        <dbReference type="Proteomes" id="UP000274922"/>
    </source>
</evidence>
<accession>A0A4V1IUE9</accession>
<organism evidence="2 3">
    <name type="scientific">Caulochytrium protostelioides</name>
    <dbReference type="NCBI Taxonomy" id="1555241"/>
    <lineage>
        <taxon>Eukaryota</taxon>
        <taxon>Fungi</taxon>
        <taxon>Fungi incertae sedis</taxon>
        <taxon>Chytridiomycota</taxon>
        <taxon>Chytridiomycota incertae sedis</taxon>
        <taxon>Chytridiomycetes</taxon>
        <taxon>Caulochytriales</taxon>
        <taxon>Caulochytriaceae</taxon>
        <taxon>Caulochytrium</taxon>
    </lineage>
</organism>